<dbReference type="SUPFAM" id="SSF53474">
    <property type="entry name" value="alpha/beta-Hydrolases"/>
    <property type="match status" value="1"/>
</dbReference>
<dbReference type="OrthoDB" id="255603at2"/>
<organism evidence="3 4">
    <name type="scientific">Nonomuraea turkmeniaca</name>
    <dbReference type="NCBI Taxonomy" id="103838"/>
    <lineage>
        <taxon>Bacteria</taxon>
        <taxon>Bacillati</taxon>
        <taxon>Actinomycetota</taxon>
        <taxon>Actinomycetes</taxon>
        <taxon>Streptosporangiales</taxon>
        <taxon>Streptosporangiaceae</taxon>
        <taxon>Nonomuraea</taxon>
    </lineage>
</organism>
<dbReference type="EMBL" id="VCKY01000198">
    <property type="protein sequence ID" value="TMR10267.1"/>
    <property type="molecule type" value="Genomic_DNA"/>
</dbReference>
<evidence type="ECO:0000313" key="3">
    <source>
        <dbReference type="EMBL" id="TMR10267.1"/>
    </source>
</evidence>
<reference evidence="3 4" key="1">
    <citation type="submission" date="2019-05" db="EMBL/GenBank/DDBJ databases">
        <title>Draft genome sequence of Nonomuraea turkmeniaca DSM 43926.</title>
        <authorList>
            <person name="Saricaoglu S."/>
            <person name="Isik K."/>
        </authorList>
    </citation>
    <scope>NUCLEOTIDE SEQUENCE [LARGE SCALE GENOMIC DNA]</scope>
    <source>
        <strain evidence="3 4">DSM 43926</strain>
    </source>
</reference>
<name>A0A5S4F2Z9_9ACTN</name>
<dbReference type="InterPro" id="IPR050300">
    <property type="entry name" value="GDXG_lipolytic_enzyme"/>
</dbReference>
<dbReference type="Proteomes" id="UP000309128">
    <property type="component" value="Unassembled WGS sequence"/>
</dbReference>
<evidence type="ECO:0000313" key="4">
    <source>
        <dbReference type="Proteomes" id="UP000309128"/>
    </source>
</evidence>
<keyword evidence="1 3" id="KW-0378">Hydrolase</keyword>
<evidence type="ECO:0000259" key="2">
    <source>
        <dbReference type="Pfam" id="PF20434"/>
    </source>
</evidence>
<proteinExistence type="predicted"/>
<gene>
    <name evidence="3" type="ORF">ETD86_40270</name>
</gene>
<sequence>MRLPHGFGHRTPVVDLASRCPSAARSSFTFVPLSWGFEEGLPVDLDRFLAELADWSIQHDVSAQTYRYGPLPDHEADLRLPPDATPRGLVVVIHGGFWRSRFGRDTTRAICVDLAQRGWASWNVEYRRVGTGGGVPETLDDITAALLYLDELAPVGDVPVVLLGHSAGGHLALWAAGTRPVAAVVPLGGVCDLAEAARLGIGDGAALDFVGGTPEQRPELYDLADPARRLPSGSPALVVHGSDDDRVPPELSRRYAQAAHEAGDPCQLLELEDVGHFEVIDPRTATWSTIVQG</sequence>
<accession>A0A5S4F2Z9</accession>
<evidence type="ECO:0000256" key="1">
    <source>
        <dbReference type="ARBA" id="ARBA00022801"/>
    </source>
</evidence>
<dbReference type="InterPro" id="IPR029058">
    <property type="entry name" value="AB_hydrolase_fold"/>
</dbReference>
<feature type="domain" description="BD-FAE-like" evidence="2">
    <location>
        <begin position="77"/>
        <end position="255"/>
    </location>
</feature>
<dbReference type="InterPro" id="IPR049492">
    <property type="entry name" value="BD-FAE-like_dom"/>
</dbReference>
<protein>
    <submittedName>
        <fullName evidence="3">Alpha/beta fold hydrolase</fullName>
    </submittedName>
</protein>
<dbReference type="AlphaFoldDB" id="A0A5S4F2Z9"/>
<dbReference type="Gene3D" id="3.40.50.1820">
    <property type="entry name" value="alpha/beta hydrolase"/>
    <property type="match status" value="1"/>
</dbReference>
<dbReference type="Pfam" id="PF20434">
    <property type="entry name" value="BD-FAE"/>
    <property type="match status" value="1"/>
</dbReference>
<comment type="caution">
    <text evidence="3">The sequence shown here is derived from an EMBL/GenBank/DDBJ whole genome shotgun (WGS) entry which is preliminary data.</text>
</comment>
<keyword evidence="4" id="KW-1185">Reference proteome</keyword>
<dbReference type="PANTHER" id="PTHR48081">
    <property type="entry name" value="AB HYDROLASE SUPERFAMILY PROTEIN C4A8.06C"/>
    <property type="match status" value="1"/>
</dbReference>
<dbReference type="GO" id="GO:0016787">
    <property type="term" value="F:hydrolase activity"/>
    <property type="evidence" value="ECO:0007669"/>
    <property type="project" value="UniProtKB-KW"/>
</dbReference>